<evidence type="ECO:0000313" key="3">
    <source>
        <dbReference type="Proteomes" id="UP001519307"/>
    </source>
</evidence>
<dbReference type="SUPFAM" id="SSF140566">
    <property type="entry name" value="FlgN-like"/>
    <property type="match status" value="1"/>
</dbReference>
<keyword evidence="2" id="KW-0282">Flagellum</keyword>
<reference evidence="2 3" key="1">
    <citation type="submission" date="2021-03" db="EMBL/GenBank/DDBJ databases">
        <title>Genomic Encyclopedia of Type Strains, Phase IV (KMG-IV): sequencing the most valuable type-strain genomes for metagenomic binning, comparative biology and taxonomic classification.</title>
        <authorList>
            <person name="Goeker M."/>
        </authorList>
    </citation>
    <scope>NUCLEOTIDE SEQUENCE [LARGE SCALE GENOMIC DNA]</scope>
    <source>
        <strain evidence="2 3">DSM 28783</strain>
    </source>
</reference>
<comment type="caution">
    <text evidence="2">The sequence shown here is derived from an EMBL/GenBank/DDBJ whole genome shotgun (WGS) entry which is preliminary data.</text>
</comment>
<keyword evidence="2" id="KW-0969">Cilium</keyword>
<name>A0ABS4KUW9_9CLOT</name>
<dbReference type="RefSeq" id="WP_209703074.1">
    <property type="nucleotide sequence ID" value="NZ_JAGGLM010000022.1"/>
</dbReference>
<dbReference type="Gene3D" id="1.20.58.300">
    <property type="entry name" value="FlgN-like"/>
    <property type="match status" value="1"/>
</dbReference>
<keyword evidence="1" id="KW-1005">Bacterial flagellum biogenesis</keyword>
<protein>
    <submittedName>
        <fullName evidence="2">Flagellar biosynthesis/type III secretory pathway chaperone</fullName>
    </submittedName>
</protein>
<keyword evidence="3" id="KW-1185">Reference proteome</keyword>
<keyword evidence="2" id="KW-0966">Cell projection</keyword>
<evidence type="ECO:0000256" key="1">
    <source>
        <dbReference type="ARBA" id="ARBA00022795"/>
    </source>
</evidence>
<accession>A0ABS4KUW9</accession>
<organism evidence="2 3">
    <name type="scientific">Clostridium algifaecis</name>
    <dbReference type="NCBI Taxonomy" id="1472040"/>
    <lineage>
        <taxon>Bacteria</taxon>
        <taxon>Bacillati</taxon>
        <taxon>Bacillota</taxon>
        <taxon>Clostridia</taxon>
        <taxon>Eubacteriales</taxon>
        <taxon>Clostridiaceae</taxon>
        <taxon>Clostridium</taxon>
    </lineage>
</organism>
<dbReference type="InterPro" id="IPR007809">
    <property type="entry name" value="FlgN-like"/>
</dbReference>
<dbReference type="Pfam" id="PF05130">
    <property type="entry name" value="FlgN"/>
    <property type="match status" value="1"/>
</dbReference>
<sequence>MELKLQQIMSEEYRVLNALYESLLEQNKYLLSREVFSLDRIVKVIEAKSKDVANLEIERRKITKDRSMREVIKEFKDKELENSYNTIVELLDKLKFQKDTNEMLIKQSLGFTNQMLRAINPGVGAKTYNAFGKSR</sequence>
<gene>
    <name evidence="2" type="ORF">J2Z42_002527</name>
</gene>
<proteinExistence type="predicted"/>
<dbReference type="EMBL" id="JAGGLM010000022">
    <property type="protein sequence ID" value="MBP2033820.1"/>
    <property type="molecule type" value="Genomic_DNA"/>
</dbReference>
<dbReference type="InterPro" id="IPR036679">
    <property type="entry name" value="FlgN-like_sf"/>
</dbReference>
<dbReference type="Proteomes" id="UP001519307">
    <property type="component" value="Unassembled WGS sequence"/>
</dbReference>
<evidence type="ECO:0000313" key="2">
    <source>
        <dbReference type="EMBL" id="MBP2033820.1"/>
    </source>
</evidence>